<comment type="caution">
    <text evidence="4">The sequence shown here is derived from an EMBL/GenBank/DDBJ whole genome shotgun (WGS) entry which is preliminary data.</text>
</comment>
<dbReference type="RefSeq" id="WP_035130990.1">
    <property type="nucleotide sequence ID" value="NZ_JRLV01000003.1"/>
</dbReference>
<dbReference type="InterPro" id="IPR034660">
    <property type="entry name" value="DinB/YfiT-like"/>
</dbReference>
<evidence type="ECO:0000313" key="5">
    <source>
        <dbReference type="Proteomes" id="UP000030129"/>
    </source>
</evidence>
<evidence type="ECO:0000256" key="2">
    <source>
        <dbReference type="ARBA" id="ARBA00022723"/>
    </source>
</evidence>
<evidence type="ECO:0000256" key="3">
    <source>
        <dbReference type="PIRSR" id="PIRSR607837-1"/>
    </source>
</evidence>
<dbReference type="AlphaFoldDB" id="A0A0A2LWC4"/>
<comment type="similarity">
    <text evidence="1">Belongs to the DinB family.</text>
</comment>
<keyword evidence="5" id="KW-1185">Reference proteome</keyword>
<feature type="binding site" evidence="3">
    <location>
        <position position="40"/>
    </location>
    <ligand>
        <name>a divalent metal cation</name>
        <dbReference type="ChEBI" id="CHEBI:60240"/>
    </ligand>
</feature>
<dbReference type="Proteomes" id="UP000030129">
    <property type="component" value="Unassembled WGS sequence"/>
</dbReference>
<keyword evidence="2 3" id="KW-0479">Metal-binding</keyword>
<name>A0A0A2LWC4_9FLAO</name>
<dbReference type="eggNOG" id="COG2318">
    <property type="taxonomic scope" value="Bacteria"/>
</dbReference>
<dbReference type="STRING" id="1406840.Q763_02910"/>
<protein>
    <submittedName>
        <fullName evidence="4">Damage-inducible protein DinB</fullName>
    </submittedName>
</protein>
<dbReference type="PANTHER" id="PTHR37302:SF3">
    <property type="entry name" value="DAMAGE-INDUCIBLE PROTEIN DINB"/>
    <property type="match status" value="1"/>
</dbReference>
<accession>A0A0A2LWC4</accession>
<dbReference type="PANTHER" id="PTHR37302">
    <property type="entry name" value="SLR1116 PROTEIN"/>
    <property type="match status" value="1"/>
</dbReference>
<dbReference type="Pfam" id="PF05163">
    <property type="entry name" value="DinB"/>
    <property type="match status" value="1"/>
</dbReference>
<organism evidence="4 5">
    <name type="scientific">Flavobacterium beibuense F44-8</name>
    <dbReference type="NCBI Taxonomy" id="1406840"/>
    <lineage>
        <taxon>Bacteria</taxon>
        <taxon>Pseudomonadati</taxon>
        <taxon>Bacteroidota</taxon>
        <taxon>Flavobacteriia</taxon>
        <taxon>Flavobacteriales</taxon>
        <taxon>Flavobacteriaceae</taxon>
        <taxon>Flavobacterium</taxon>
    </lineage>
</organism>
<feature type="binding site" evidence="3">
    <location>
        <position position="122"/>
    </location>
    <ligand>
        <name>a divalent metal cation</name>
        <dbReference type="ChEBI" id="CHEBI:60240"/>
    </ligand>
</feature>
<feature type="binding site" evidence="3">
    <location>
        <position position="118"/>
    </location>
    <ligand>
        <name>a divalent metal cation</name>
        <dbReference type="ChEBI" id="CHEBI:60240"/>
    </ligand>
</feature>
<sequence length="147" mass="17422">MKDFFKEMFEYTFHFNEMVINALLSSEVTLPEKSLKLINHTINAHEIWNHRIEEKPCATSVWAMRGLTELKHINKNNYNTSIEILESYDFSKALSYKNSKGDKYTNTVKDILFHIVNHSTYHRGQIATDYKEYGITPLVTDYIFYKR</sequence>
<dbReference type="InterPro" id="IPR007837">
    <property type="entry name" value="DinB"/>
</dbReference>
<gene>
    <name evidence="4" type="ORF">Q763_02910</name>
</gene>
<dbReference type="Gene3D" id="1.20.120.450">
    <property type="entry name" value="dinb family like domain"/>
    <property type="match status" value="1"/>
</dbReference>
<proteinExistence type="inferred from homology"/>
<evidence type="ECO:0000313" key="4">
    <source>
        <dbReference type="EMBL" id="KGO83533.1"/>
    </source>
</evidence>
<dbReference type="SUPFAM" id="SSF109854">
    <property type="entry name" value="DinB/YfiT-like putative metalloenzymes"/>
    <property type="match status" value="1"/>
</dbReference>
<evidence type="ECO:0000256" key="1">
    <source>
        <dbReference type="ARBA" id="ARBA00008635"/>
    </source>
</evidence>
<dbReference type="EMBL" id="JRLV01000003">
    <property type="protein sequence ID" value="KGO83533.1"/>
    <property type="molecule type" value="Genomic_DNA"/>
</dbReference>
<reference evidence="4 5" key="1">
    <citation type="submission" date="2013-09" db="EMBL/GenBank/DDBJ databases">
        <authorList>
            <person name="Zeng Z."/>
            <person name="Chen C."/>
        </authorList>
    </citation>
    <scope>NUCLEOTIDE SEQUENCE [LARGE SCALE GENOMIC DNA]</scope>
    <source>
        <strain evidence="4 5">F44-8</strain>
    </source>
</reference>
<dbReference type="GO" id="GO:0046872">
    <property type="term" value="F:metal ion binding"/>
    <property type="evidence" value="ECO:0007669"/>
    <property type="project" value="UniProtKB-KW"/>
</dbReference>